<dbReference type="STRING" id="44252.DJ90_394"/>
<gene>
    <name evidence="2" type="ORF">DJ90_394</name>
</gene>
<dbReference type="AlphaFoldDB" id="A0A090ZIP3"/>
<sequence>MSYEVVLQNKYYLRELVEGITLKDSLDQISCQGTILLKIPASFPGIEPGQEIRISGVPFSGGGGASGAGGKSMAHLLHPGVVWECSSSIKQTKHMTVTVYDRTIYLAKSEDEYLFSAGGTAAQRLRKYAADWNIKLDSVPDTKTKLKKAVYRPQTLYSMIMSDLKETVKAGGNMYIPRMTPAGLTLFQIGSNKTVWVLEQLEEATQNRTLEGSVTRVKVIGTEDQKENAPSKVLAVASGETAKYGVLQRIVQDENVKTASAAKKFAESMLTGLGQSYTVTCVDLNTVRAGDKVNFNGLNLIVTSVSHELGEPGHMTLELATEADVKRRYFLDN</sequence>
<dbReference type="RefSeq" id="WP_036620928.1">
    <property type="nucleotide sequence ID" value="NZ_JAKOBR010000013.1"/>
</dbReference>
<dbReference type="HOGENOM" id="CLU_876153_0_0_9"/>
<feature type="domain" description="YqbQ/XkdQ" evidence="1">
    <location>
        <begin position="80"/>
        <end position="319"/>
    </location>
</feature>
<dbReference type="InterPro" id="IPR056937">
    <property type="entry name" value="YqbQ/XkdQ"/>
</dbReference>
<dbReference type="Proteomes" id="UP000029278">
    <property type="component" value="Unassembled WGS sequence"/>
</dbReference>
<reference evidence="2 3" key="1">
    <citation type="submission" date="2014-04" db="EMBL/GenBank/DDBJ databases">
        <authorList>
            <person name="Bishop-Lilly K.A."/>
            <person name="Broomall S.M."/>
            <person name="Chain P.S."/>
            <person name="Chertkov O."/>
            <person name="Coyne S.R."/>
            <person name="Daligault H.E."/>
            <person name="Davenport K.W."/>
            <person name="Erkkila T."/>
            <person name="Frey K.G."/>
            <person name="Gibbons H.S."/>
            <person name="Gu W."/>
            <person name="Jaissle J."/>
            <person name="Johnson S.L."/>
            <person name="Koroleva G.I."/>
            <person name="Ladner J.T."/>
            <person name="Lo C.-C."/>
            <person name="Minogue T.D."/>
            <person name="Munk C."/>
            <person name="Palacios G.F."/>
            <person name="Redden C.L."/>
            <person name="Rosenzweig C.N."/>
            <person name="Scholz M.B."/>
            <person name="Teshima H."/>
            <person name="Xu Y."/>
        </authorList>
    </citation>
    <scope>NUCLEOTIDE SEQUENCE [LARGE SCALE GENOMIC DNA]</scope>
    <source>
        <strain evidence="2 3">8244</strain>
    </source>
</reference>
<protein>
    <recommendedName>
        <fullName evidence="1">YqbQ/XkdQ domain-containing protein</fullName>
    </recommendedName>
</protein>
<proteinExistence type="predicted"/>
<keyword evidence="3" id="KW-1185">Reference proteome</keyword>
<evidence type="ECO:0000313" key="3">
    <source>
        <dbReference type="Proteomes" id="UP000029278"/>
    </source>
</evidence>
<dbReference type="PATRIC" id="fig|44252.3.peg.1626"/>
<accession>A0A090ZIP3</accession>
<dbReference type="EMBL" id="JMQA01000020">
    <property type="protein sequence ID" value="KFN10100.1"/>
    <property type="molecule type" value="Genomic_DNA"/>
</dbReference>
<comment type="caution">
    <text evidence="2">The sequence shown here is derived from an EMBL/GenBank/DDBJ whole genome shotgun (WGS) entry which is preliminary data.</text>
</comment>
<dbReference type="GeneID" id="77012208"/>
<evidence type="ECO:0000313" key="2">
    <source>
        <dbReference type="EMBL" id="KFN10100.1"/>
    </source>
</evidence>
<dbReference type="OrthoDB" id="2651947at2"/>
<name>A0A090ZIP3_PAEMA</name>
<dbReference type="Pfam" id="PF24032">
    <property type="entry name" value="YQBQ"/>
    <property type="match status" value="1"/>
</dbReference>
<organism evidence="2 3">
    <name type="scientific">Paenibacillus macerans</name>
    <name type="common">Bacillus macerans</name>
    <dbReference type="NCBI Taxonomy" id="44252"/>
    <lineage>
        <taxon>Bacteria</taxon>
        <taxon>Bacillati</taxon>
        <taxon>Bacillota</taxon>
        <taxon>Bacilli</taxon>
        <taxon>Bacillales</taxon>
        <taxon>Paenibacillaceae</taxon>
        <taxon>Paenibacillus</taxon>
    </lineage>
</organism>
<evidence type="ECO:0000259" key="1">
    <source>
        <dbReference type="Pfam" id="PF24032"/>
    </source>
</evidence>